<feature type="compositionally biased region" description="Basic residues" evidence="1">
    <location>
        <begin position="80"/>
        <end position="94"/>
    </location>
</feature>
<feature type="compositionally biased region" description="Polar residues" evidence="1">
    <location>
        <begin position="101"/>
        <end position="113"/>
    </location>
</feature>
<name>A0AAV2GFY2_9ROSI</name>
<accession>A0AAV2GFY2</accession>
<reference evidence="2 3" key="1">
    <citation type="submission" date="2024-04" db="EMBL/GenBank/DDBJ databases">
        <authorList>
            <person name="Fracassetti M."/>
        </authorList>
    </citation>
    <scope>NUCLEOTIDE SEQUENCE [LARGE SCALE GENOMIC DNA]</scope>
</reference>
<evidence type="ECO:0000313" key="3">
    <source>
        <dbReference type="Proteomes" id="UP001497516"/>
    </source>
</evidence>
<dbReference type="EMBL" id="OZ034821">
    <property type="protein sequence ID" value="CAL1408505.1"/>
    <property type="molecule type" value="Genomic_DNA"/>
</dbReference>
<organism evidence="2 3">
    <name type="scientific">Linum trigynum</name>
    <dbReference type="NCBI Taxonomy" id="586398"/>
    <lineage>
        <taxon>Eukaryota</taxon>
        <taxon>Viridiplantae</taxon>
        <taxon>Streptophyta</taxon>
        <taxon>Embryophyta</taxon>
        <taxon>Tracheophyta</taxon>
        <taxon>Spermatophyta</taxon>
        <taxon>Magnoliopsida</taxon>
        <taxon>eudicotyledons</taxon>
        <taxon>Gunneridae</taxon>
        <taxon>Pentapetalae</taxon>
        <taxon>rosids</taxon>
        <taxon>fabids</taxon>
        <taxon>Malpighiales</taxon>
        <taxon>Linaceae</taxon>
        <taxon>Linum</taxon>
    </lineage>
</organism>
<protein>
    <submittedName>
        <fullName evidence="2">Uncharacterized protein</fullName>
    </submittedName>
</protein>
<feature type="region of interest" description="Disordered" evidence="1">
    <location>
        <begin position="67"/>
        <end position="156"/>
    </location>
</feature>
<dbReference type="AlphaFoldDB" id="A0AAV2GFY2"/>
<keyword evidence="3" id="KW-1185">Reference proteome</keyword>
<sequence>MADAPNPLDPSDAQSPGLKQLAPTVGPSMTLKDASNSKKGEERSLAPTKTPIKQVVVREAINPQPQFIHQAWEHHPKFGSIRRRRSIRRGRRHGAPGGPTSEASGKASTSNGQHARPTGSSHDRVVSTDKGKRSCASQSPRSHRGEEAPPRKDARG</sequence>
<evidence type="ECO:0000256" key="1">
    <source>
        <dbReference type="SAM" id="MobiDB-lite"/>
    </source>
</evidence>
<evidence type="ECO:0000313" key="2">
    <source>
        <dbReference type="EMBL" id="CAL1408505.1"/>
    </source>
</evidence>
<proteinExistence type="predicted"/>
<gene>
    <name evidence="2" type="ORF">LTRI10_LOCUS48091</name>
</gene>
<dbReference type="Proteomes" id="UP001497516">
    <property type="component" value="Chromosome 8"/>
</dbReference>
<feature type="compositionally biased region" description="Basic and acidic residues" evidence="1">
    <location>
        <begin position="35"/>
        <end position="44"/>
    </location>
</feature>
<feature type="region of interest" description="Disordered" evidence="1">
    <location>
        <begin position="1"/>
        <end position="54"/>
    </location>
</feature>
<feature type="compositionally biased region" description="Basic and acidic residues" evidence="1">
    <location>
        <begin position="143"/>
        <end position="156"/>
    </location>
</feature>
<feature type="compositionally biased region" description="Basic and acidic residues" evidence="1">
    <location>
        <begin position="121"/>
        <end position="132"/>
    </location>
</feature>